<proteinExistence type="predicted"/>
<dbReference type="Gene3D" id="2.130.10.130">
    <property type="entry name" value="Integrin alpha, N-terminal"/>
    <property type="match status" value="2"/>
</dbReference>
<dbReference type="SUPFAM" id="SSF69318">
    <property type="entry name" value="Integrin alpha N-terminal domain"/>
    <property type="match status" value="1"/>
</dbReference>
<dbReference type="InterPro" id="IPR028994">
    <property type="entry name" value="Integrin_alpha_N"/>
</dbReference>
<protein>
    <submittedName>
        <fullName evidence="3">VCBS repeat-containing protein</fullName>
    </submittedName>
</protein>
<dbReference type="PANTHER" id="PTHR46580">
    <property type="entry name" value="SENSOR KINASE-RELATED"/>
    <property type="match status" value="1"/>
</dbReference>
<evidence type="ECO:0000256" key="2">
    <source>
        <dbReference type="SAM" id="MobiDB-lite"/>
    </source>
</evidence>
<accession>A0ABS7TKJ9</accession>
<evidence type="ECO:0000313" key="3">
    <source>
        <dbReference type="EMBL" id="MBZ5708734.1"/>
    </source>
</evidence>
<feature type="region of interest" description="Disordered" evidence="2">
    <location>
        <begin position="25"/>
        <end position="46"/>
    </location>
</feature>
<feature type="compositionally biased region" description="Low complexity" evidence="2">
    <location>
        <begin position="26"/>
        <end position="35"/>
    </location>
</feature>
<dbReference type="Proteomes" id="UP001139031">
    <property type="component" value="Unassembled WGS sequence"/>
</dbReference>
<comment type="caution">
    <text evidence="3">The sequence shown here is derived from an EMBL/GenBank/DDBJ whole genome shotgun (WGS) entry which is preliminary data.</text>
</comment>
<keyword evidence="1" id="KW-0732">Signal</keyword>
<evidence type="ECO:0000313" key="4">
    <source>
        <dbReference type="Proteomes" id="UP001139031"/>
    </source>
</evidence>
<dbReference type="RefSeq" id="WP_224190502.1">
    <property type="nucleotide sequence ID" value="NZ_JAIRAU010000001.1"/>
</dbReference>
<reference evidence="3" key="1">
    <citation type="submission" date="2021-08" db="EMBL/GenBank/DDBJ databases">
        <authorList>
            <person name="Stevens D.C."/>
        </authorList>
    </citation>
    <scope>NUCLEOTIDE SEQUENCE</scope>
    <source>
        <strain evidence="3">DSM 53165</strain>
    </source>
</reference>
<dbReference type="InterPro" id="IPR013517">
    <property type="entry name" value="FG-GAP"/>
</dbReference>
<gene>
    <name evidence="3" type="ORF">K7C98_05665</name>
</gene>
<keyword evidence="4" id="KW-1185">Reference proteome</keyword>
<evidence type="ECO:0000256" key="1">
    <source>
        <dbReference type="ARBA" id="ARBA00022729"/>
    </source>
</evidence>
<organism evidence="3 4">
    <name type="scientific">Nannocystis pusilla</name>
    <dbReference type="NCBI Taxonomy" id="889268"/>
    <lineage>
        <taxon>Bacteria</taxon>
        <taxon>Pseudomonadati</taxon>
        <taxon>Myxococcota</taxon>
        <taxon>Polyangia</taxon>
        <taxon>Nannocystales</taxon>
        <taxon>Nannocystaceae</taxon>
        <taxon>Nannocystis</taxon>
    </lineage>
</organism>
<dbReference type="EMBL" id="JAIRAU010000001">
    <property type="protein sequence ID" value="MBZ5708734.1"/>
    <property type="molecule type" value="Genomic_DNA"/>
</dbReference>
<dbReference type="Pfam" id="PF13517">
    <property type="entry name" value="FG-GAP_3"/>
    <property type="match status" value="2"/>
</dbReference>
<name>A0ABS7TKJ9_9BACT</name>
<sequence length="424" mass="42986">MQLRPHSIALFLITAAPGCDWIDWLPGEPSTSGGDTTDGDTDGGEPAPTCDLVDTIVAPQSCLNDVVDPGELCFVVGSGGSFSPAGVVSSIALPLEGPTGGDLLVSQEDGGVRAELFAVAPWLQGSSLLWPQTFPDGAMSLRAVGDFNEDGILDVAAHIDGPTDTIQLLLLDGAGNLLAGSVAYTGAELFGPSIYDADGDGHLDLLVVAPGELENVIALRGDGTGQFTVSPQFGWSGAVERHVVGAIQADGAVNDLAWAGPDGELSIHLIGPGDTMLDEQLGPDAEVLDLAIADLDGDGDGEIVALLTDTIHGTSEVAVLELDASGESFTDTRYPVRCGAVTLAIGDLDADGIPDLATAGGASESKSVSIRPGDGQGGFGGLLTVGLGKDLDTLHIVDLNSDGLADLAGSSRSEGSVNFSPNRP</sequence>
<dbReference type="PANTHER" id="PTHR46580:SF2">
    <property type="entry name" value="MAM DOMAIN-CONTAINING PROTEIN"/>
    <property type="match status" value="1"/>
</dbReference>